<dbReference type="GO" id="GO:0005634">
    <property type="term" value="C:nucleus"/>
    <property type="evidence" value="ECO:0007669"/>
    <property type="project" value="TreeGrafter"/>
</dbReference>
<accession>A0A163LZP0</accession>
<protein>
    <recommendedName>
        <fullName evidence="7">C2H2-type domain-containing protein</fullName>
    </recommendedName>
</protein>
<dbReference type="AlphaFoldDB" id="A0A163LZP0"/>
<dbReference type="OrthoDB" id="8117402at2759"/>
<evidence type="ECO:0000256" key="3">
    <source>
        <dbReference type="ARBA" id="ARBA00022771"/>
    </source>
</evidence>
<evidence type="ECO:0000259" key="7">
    <source>
        <dbReference type="PROSITE" id="PS50157"/>
    </source>
</evidence>
<organism evidence="8">
    <name type="scientific">Absidia glauca</name>
    <name type="common">Pin mould</name>
    <dbReference type="NCBI Taxonomy" id="4829"/>
    <lineage>
        <taxon>Eukaryota</taxon>
        <taxon>Fungi</taxon>
        <taxon>Fungi incertae sedis</taxon>
        <taxon>Mucoromycota</taxon>
        <taxon>Mucoromycotina</taxon>
        <taxon>Mucoromycetes</taxon>
        <taxon>Mucorales</taxon>
        <taxon>Cunninghamellaceae</taxon>
        <taxon>Absidia</taxon>
    </lineage>
</organism>
<dbReference type="OMA" id="YPPLQCP"/>
<proteinExistence type="predicted"/>
<dbReference type="GO" id="GO:0008270">
    <property type="term" value="F:zinc ion binding"/>
    <property type="evidence" value="ECO:0007669"/>
    <property type="project" value="UniProtKB-KW"/>
</dbReference>
<keyword evidence="1" id="KW-0479">Metal-binding</keyword>
<feature type="region of interest" description="Disordered" evidence="6">
    <location>
        <begin position="208"/>
        <end position="243"/>
    </location>
</feature>
<dbReference type="EMBL" id="LT553030">
    <property type="protein sequence ID" value="SAL99888.1"/>
    <property type="molecule type" value="Genomic_DNA"/>
</dbReference>
<dbReference type="InParanoid" id="A0A163LZP0"/>
<feature type="domain" description="C2H2-type" evidence="7">
    <location>
        <begin position="292"/>
        <end position="320"/>
    </location>
</feature>
<dbReference type="SMART" id="SM00355">
    <property type="entry name" value="ZnF_C2H2"/>
    <property type="match status" value="4"/>
</dbReference>
<sequence>MFAPPSTTATSTTTTTTSTSTSVAIAPLPPAEQQWGTPLPPSPPLPINLILRTSLQDYYLNPFGIVNRHATLSTLIDAAYPRNRCFTCDSTFTSRSETDQHLQTYHHTKGYLCLYPHCDQVFRSRGVLRFHIASCHIVVNEKVSKTDPLYLWYAPSDPVATFSSSIDANNTVVPKKRKYERRRKAWNPMNKTSLPGQTNFALTPDGVNMQPDPALSPATAVPAKRRAPPVTAPPPPPPPLVASPPPPKVFRMVQQVIPNHTVSSSSPSSTLKGRANLSLQSKTLLAEKYNPLRCPSCHLGFKRKTNVVKHLTAMHYGEECFQCVYPNCDHPKRFSTREGLVYHILRMHDNVDNSGDS</sequence>
<keyword evidence="2" id="KW-0677">Repeat</keyword>
<dbReference type="PANTHER" id="PTHR24403:SF67">
    <property type="entry name" value="FI01116P-RELATED"/>
    <property type="match status" value="1"/>
</dbReference>
<evidence type="ECO:0000256" key="5">
    <source>
        <dbReference type="PROSITE-ProRule" id="PRU00042"/>
    </source>
</evidence>
<feature type="compositionally biased region" description="Pro residues" evidence="6">
    <location>
        <begin position="230"/>
        <end position="243"/>
    </location>
</feature>
<dbReference type="PROSITE" id="PS50157">
    <property type="entry name" value="ZINC_FINGER_C2H2_2"/>
    <property type="match status" value="1"/>
</dbReference>
<evidence type="ECO:0000256" key="4">
    <source>
        <dbReference type="ARBA" id="ARBA00022833"/>
    </source>
</evidence>
<evidence type="ECO:0000313" key="9">
    <source>
        <dbReference type="Proteomes" id="UP000078561"/>
    </source>
</evidence>
<keyword evidence="4" id="KW-0862">Zinc</keyword>
<dbReference type="GO" id="GO:0010468">
    <property type="term" value="P:regulation of gene expression"/>
    <property type="evidence" value="ECO:0007669"/>
    <property type="project" value="TreeGrafter"/>
</dbReference>
<feature type="region of interest" description="Disordered" evidence="6">
    <location>
        <begin position="1"/>
        <end position="22"/>
    </location>
</feature>
<dbReference type="Proteomes" id="UP000078561">
    <property type="component" value="Unassembled WGS sequence"/>
</dbReference>
<dbReference type="InterPro" id="IPR050688">
    <property type="entry name" value="Zinc_finger/UBP_domain"/>
</dbReference>
<dbReference type="PANTHER" id="PTHR24403">
    <property type="entry name" value="ZINC FINGER PROTEIN"/>
    <property type="match status" value="1"/>
</dbReference>
<reference evidence="8" key="1">
    <citation type="submission" date="2016-04" db="EMBL/GenBank/DDBJ databases">
        <authorList>
            <person name="Evans L.H."/>
            <person name="Alamgir A."/>
            <person name="Owens N."/>
            <person name="Weber N.D."/>
            <person name="Virtaneva K."/>
            <person name="Barbian K."/>
            <person name="Babar A."/>
            <person name="Rosenke K."/>
        </authorList>
    </citation>
    <scope>NUCLEOTIDE SEQUENCE [LARGE SCALE GENOMIC DNA]</scope>
    <source>
        <strain evidence="8">CBS 101.48</strain>
    </source>
</reference>
<keyword evidence="9" id="KW-1185">Reference proteome</keyword>
<dbReference type="PROSITE" id="PS00028">
    <property type="entry name" value="ZINC_FINGER_C2H2_1"/>
    <property type="match status" value="2"/>
</dbReference>
<evidence type="ECO:0000256" key="2">
    <source>
        <dbReference type="ARBA" id="ARBA00022737"/>
    </source>
</evidence>
<evidence type="ECO:0000313" key="8">
    <source>
        <dbReference type="EMBL" id="SAL99888.1"/>
    </source>
</evidence>
<evidence type="ECO:0000256" key="6">
    <source>
        <dbReference type="SAM" id="MobiDB-lite"/>
    </source>
</evidence>
<dbReference type="STRING" id="4829.A0A163LZP0"/>
<gene>
    <name evidence="8" type="primary">ABSGL_05542.1 scaffold 7169</name>
</gene>
<dbReference type="InterPro" id="IPR013087">
    <property type="entry name" value="Znf_C2H2_type"/>
</dbReference>
<dbReference type="Gene3D" id="3.30.160.60">
    <property type="entry name" value="Classic Zinc Finger"/>
    <property type="match status" value="2"/>
</dbReference>
<keyword evidence="3 5" id="KW-0863">Zinc-finger</keyword>
<name>A0A163LZP0_ABSGL</name>
<evidence type="ECO:0000256" key="1">
    <source>
        <dbReference type="ARBA" id="ARBA00022723"/>
    </source>
</evidence>